<dbReference type="Pfam" id="PF01342">
    <property type="entry name" value="SAND"/>
    <property type="match status" value="1"/>
</dbReference>
<gene>
    <name evidence="13" type="ORF">PODLI_1B042693</name>
</gene>
<evidence type="ECO:0000313" key="14">
    <source>
        <dbReference type="Proteomes" id="UP001178461"/>
    </source>
</evidence>
<keyword evidence="6" id="KW-0238">DNA-binding</keyword>
<dbReference type="GO" id="GO:0008270">
    <property type="term" value="F:zinc ion binding"/>
    <property type="evidence" value="ECO:0007669"/>
    <property type="project" value="UniProtKB-KW"/>
</dbReference>
<dbReference type="AlphaFoldDB" id="A0AA35KD87"/>
<dbReference type="InterPro" id="IPR011011">
    <property type="entry name" value="Znf_FYVE_PHD"/>
</dbReference>
<protein>
    <submittedName>
        <fullName evidence="13">Body SP140</fullName>
    </submittedName>
</protein>
<name>A0AA35KD87_9SAUR</name>
<dbReference type="InterPro" id="IPR010919">
    <property type="entry name" value="SAND-like_dom_sf"/>
</dbReference>
<dbReference type="InterPro" id="IPR013083">
    <property type="entry name" value="Znf_RING/FYVE/PHD"/>
</dbReference>
<evidence type="ECO:0000256" key="2">
    <source>
        <dbReference type="ARBA" id="ARBA00022723"/>
    </source>
</evidence>
<dbReference type="PRINTS" id="PR00503">
    <property type="entry name" value="BROMODOMAIN"/>
</dbReference>
<evidence type="ECO:0000259" key="10">
    <source>
        <dbReference type="PROSITE" id="PS50016"/>
    </source>
</evidence>
<evidence type="ECO:0000256" key="1">
    <source>
        <dbReference type="ARBA" id="ARBA00022553"/>
    </source>
</evidence>
<dbReference type="InterPro" id="IPR000770">
    <property type="entry name" value="SAND_dom"/>
</dbReference>
<dbReference type="GO" id="GO:0005634">
    <property type="term" value="C:nucleus"/>
    <property type="evidence" value="ECO:0007669"/>
    <property type="project" value="InterPro"/>
</dbReference>
<dbReference type="EMBL" id="OX395130">
    <property type="protein sequence ID" value="CAI5775317.1"/>
    <property type="molecule type" value="Genomic_DNA"/>
</dbReference>
<dbReference type="PROSITE" id="PS50864">
    <property type="entry name" value="SAND"/>
    <property type="match status" value="1"/>
</dbReference>
<dbReference type="InterPro" id="IPR019786">
    <property type="entry name" value="Zinc_finger_PHD-type_CS"/>
</dbReference>
<feature type="domain" description="PHD-type" evidence="10">
    <location>
        <begin position="300"/>
        <end position="347"/>
    </location>
</feature>
<evidence type="ECO:0000259" key="12">
    <source>
        <dbReference type="PROSITE" id="PS51414"/>
    </source>
</evidence>
<dbReference type="InterPro" id="IPR001487">
    <property type="entry name" value="Bromodomain"/>
</dbReference>
<dbReference type="SMART" id="SM00258">
    <property type="entry name" value="SAND"/>
    <property type="match status" value="1"/>
</dbReference>
<dbReference type="Gene3D" id="3.10.390.10">
    <property type="entry name" value="SAND domain-like"/>
    <property type="match status" value="1"/>
</dbReference>
<dbReference type="PANTHER" id="PTHR46386:SF1">
    <property type="entry name" value="NUCLEAR BODY PROTEIN SP140-LIKE PROTEIN"/>
    <property type="match status" value="1"/>
</dbReference>
<dbReference type="Gene3D" id="3.30.40.10">
    <property type="entry name" value="Zinc/RING finger domain, C3HC4 (zinc finger)"/>
    <property type="match status" value="1"/>
</dbReference>
<accession>A0AA35KD87</accession>
<dbReference type="SUPFAM" id="SSF57903">
    <property type="entry name" value="FYVE/PHD zinc finger"/>
    <property type="match status" value="1"/>
</dbReference>
<evidence type="ECO:0000256" key="3">
    <source>
        <dbReference type="ARBA" id="ARBA00022771"/>
    </source>
</evidence>
<dbReference type="InterPro" id="IPR019787">
    <property type="entry name" value="Znf_PHD-finger"/>
</dbReference>
<dbReference type="InterPro" id="IPR036427">
    <property type="entry name" value="Bromodomain-like_sf"/>
</dbReference>
<dbReference type="GO" id="GO:0000981">
    <property type="term" value="F:DNA-binding transcription factor activity, RNA polymerase II-specific"/>
    <property type="evidence" value="ECO:0007669"/>
    <property type="project" value="TreeGrafter"/>
</dbReference>
<proteinExistence type="predicted"/>
<keyword evidence="1" id="KW-0597">Phosphoprotein</keyword>
<dbReference type="Gene3D" id="1.20.920.10">
    <property type="entry name" value="Bromodomain-like"/>
    <property type="match status" value="1"/>
</dbReference>
<evidence type="ECO:0000256" key="8">
    <source>
        <dbReference type="PROSITE-ProRule" id="PRU00146"/>
    </source>
</evidence>
<dbReference type="Pfam" id="PF00439">
    <property type="entry name" value="Bromodomain"/>
    <property type="match status" value="1"/>
</dbReference>
<dbReference type="PANTHER" id="PTHR46386">
    <property type="entry name" value="NUCLEAR BODY PROTEIN SP140"/>
    <property type="match status" value="1"/>
</dbReference>
<keyword evidence="3 8" id="KW-0863">Zinc-finger</keyword>
<dbReference type="SUPFAM" id="SSF63763">
    <property type="entry name" value="SAND domain-like"/>
    <property type="match status" value="1"/>
</dbReference>
<evidence type="ECO:0000256" key="6">
    <source>
        <dbReference type="ARBA" id="ARBA00023125"/>
    </source>
</evidence>
<dbReference type="Pfam" id="PF03172">
    <property type="entry name" value="HSR"/>
    <property type="match status" value="1"/>
</dbReference>
<keyword evidence="4" id="KW-0862">Zinc</keyword>
<dbReference type="InterPro" id="IPR043563">
    <property type="entry name" value="Sp110/Sp140/Sp140L-like"/>
</dbReference>
<evidence type="ECO:0000259" key="11">
    <source>
        <dbReference type="PROSITE" id="PS50864"/>
    </source>
</evidence>
<evidence type="ECO:0000256" key="5">
    <source>
        <dbReference type="ARBA" id="ARBA00023117"/>
    </source>
</evidence>
<keyword evidence="5 7" id="KW-0103">Bromodomain</keyword>
<dbReference type="InterPro" id="IPR004865">
    <property type="entry name" value="HSR_dom"/>
</dbReference>
<dbReference type="Proteomes" id="UP001178461">
    <property type="component" value="Chromosome 5"/>
</dbReference>
<evidence type="ECO:0000256" key="4">
    <source>
        <dbReference type="ARBA" id="ARBA00022833"/>
    </source>
</evidence>
<feature type="domain" description="Bromo" evidence="9">
    <location>
        <begin position="387"/>
        <end position="449"/>
    </location>
</feature>
<dbReference type="PROSITE" id="PS01359">
    <property type="entry name" value="ZF_PHD_1"/>
    <property type="match status" value="1"/>
</dbReference>
<feature type="domain" description="SAND" evidence="11">
    <location>
        <begin position="203"/>
        <end position="284"/>
    </location>
</feature>
<dbReference type="PROSITE" id="PS50016">
    <property type="entry name" value="ZF_PHD_2"/>
    <property type="match status" value="1"/>
</dbReference>
<feature type="domain" description="HSR" evidence="12">
    <location>
        <begin position="87"/>
        <end position="202"/>
    </location>
</feature>
<evidence type="ECO:0000313" key="13">
    <source>
        <dbReference type="EMBL" id="CAI5775317.1"/>
    </source>
</evidence>
<dbReference type="InterPro" id="IPR001965">
    <property type="entry name" value="Znf_PHD"/>
</dbReference>
<keyword evidence="2" id="KW-0479">Metal-binding</keyword>
<dbReference type="SMART" id="SM00249">
    <property type="entry name" value="PHD"/>
    <property type="match status" value="1"/>
</dbReference>
<dbReference type="CDD" id="cd15541">
    <property type="entry name" value="PHD_TIF1_like"/>
    <property type="match status" value="1"/>
</dbReference>
<dbReference type="PROSITE" id="PS50014">
    <property type="entry name" value="BROMODOMAIN_2"/>
    <property type="match status" value="1"/>
</dbReference>
<keyword evidence="14" id="KW-1185">Reference proteome</keyword>
<evidence type="ECO:0000256" key="7">
    <source>
        <dbReference type="PROSITE-ProRule" id="PRU00035"/>
    </source>
</evidence>
<dbReference type="SUPFAM" id="SSF47370">
    <property type="entry name" value="Bromodomain"/>
    <property type="match status" value="1"/>
</dbReference>
<organism evidence="13 14">
    <name type="scientific">Podarcis lilfordi</name>
    <name type="common">Lilford's wall lizard</name>
    <dbReference type="NCBI Taxonomy" id="74358"/>
    <lineage>
        <taxon>Eukaryota</taxon>
        <taxon>Metazoa</taxon>
        <taxon>Chordata</taxon>
        <taxon>Craniata</taxon>
        <taxon>Vertebrata</taxon>
        <taxon>Euteleostomi</taxon>
        <taxon>Lepidosauria</taxon>
        <taxon>Squamata</taxon>
        <taxon>Bifurcata</taxon>
        <taxon>Unidentata</taxon>
        <taxon>Episquamata</taxon>
        <taxon>Laterata</taxon>
        <taxon>Lacertibaenia</taxon>
        <taxon>Lacertidae</taxon>
        <taxon>Podarcis</taxon>
    </lineage>
</organism>
<sequence length="469" mass="53715">MGQGGTHGFSSSVPPVSVFFSDFCVRDDFLSMKRAKFLTSPRAQLRAGSASPRLEDVEFPFVFSRAFARRRLDGGVLLLLSSAPSSQPHLRSVKAESMSAPGTSAEILEWFRAHKMEISLAIRDLFPFLHGLRDKNIISEENFQNWQDWVTANPNDIQRVVYDVLENIQGDLSAIEEIFCSSNLAAYQDLRPLYESLGNGTQEQNLDFQGTTLPVTCGTAQGTLHMDIFATGVSRKSIEGSNGKWFTPSQFQTEGGRKHWKRWRTSIQCGKTSLDTLIKSGQLPHPPQNSNRTTTMSEHDDVCIVCKKEDSLICCSSCPRCFHEDCHIPKISAEKRNRWKCTFCHCPKPASDRPREEHLVLKWQMRGRTIVKCEFLLLRIWCQPKSFLFVDNPATIQNYNAVIKRPMWLKRIAEKLHKEKYNAVGDFVRDMRLMFKNFHKFYEGSDMVEYGRELQAEFENSFREVFSIP</sequence>
<dbReference type="PROSITE" id="PS51414">
    <property type="entry name" value="HSR"/>
    <property type="match status" value="1"/>
</dbReference>
<dbReference type="SMART" id="SM00297">
    <property type="entry name" value="BROMO"/>
    <property type="match status" value="1"/>
</dbReference>
<dbReference type="Pfam" id="PF00628">
    <property type="entry name" value="PHD"/>
    <property type="match status" value="1"/>
</dbReference>
<dbReference type="GO" id="GO:0003677">
    <property type="term" value="F:DNA binding"/>
    <property type="evidence" value="ECO:0007669"/>
    <property type="project" value="UniProtKB-KW"/>
</dbReference>
<evidence type="ECO:0000259" key="9">
    <source>
        <dbReference type="PROSITE" id="PS50014"/>
    </source>
</evidence>
<reference evidence="13" key="1">
    <citation type="submission" date="2022-12" db="EMBL/GenBank/DDBJ databases">
        <authorList>
            <person name="Alioto T."/>
            <person name="Alioto T."/>
            <person name="Gomez Garrido J."/>
        </authorList>
    </citation>
    <scope>NUCLEOTIDE SEQUENCE</scope>
</reference>